<dbReference type="EMBL" id="JASNVK010000012">
    <property type="protein sequence ID" value="MDK4301091.1"/>
    <property type="molecule type" value="Genomic_DNA"/>
</dbReference>
<dbReference type="Pfam" id="PF13683">
    <property type="entry name" value="rve_3"/>
    <property type="match status" value="1"/>
</dbReference>
<dbReference type="Gene3D" id="3.30.420.10">
    <property type="entry name" value="Ribonuclease H-like superfamily/Ribonuclease H"/>
    <property type="match status" value="1"/>
</dbReference>
<gene>
    <name evidence="2" type="ORF">QPX45_07555</name>
</gene>
<feature type="domain" description="Integrase catalytic" evidence="1">
    <location>
        <begin position="113"/>
        <end position="273"/>
    </location>
</feature>
<dbReference type="PANTHER" id="PTHR47515:SF2">
    <property type="entry name" value="INTEGRASE CORE DOMAIN PROTEIN"/>
    <property type="match status" value="1"/>
</dbReference>
<proteinExistence type="predicted"/>
<comment type="caution">
    <text evidence="2">The sequence shown here is derived from an EMBL/GenBank/DDBJ whole genome shotgun (WGS) entry which is preliminary data.</text>
</comment>
<keyword evidence="3" id="KW-1185">Reference proteome</keyword>
<dbReference type="RefSeq" id="WP_161796682.1">
    <property type="nucleotide sequence ID" value="NZ_CP068160.1"/>
</dbReference>
<protein>
    <submittedName>
        <fullName evidence="2">IS3 family transposase</fullName>
    </submittedName>
</protein>
<dbReference type="InterPro" id="IPR048020">
    <property type="entry name" value="Transpos_IS3"/>
</dbReference>
<dbReference type="Proteomes" id="UP001243856">
    <property type="component" value="Unassembled WGS sequence"/>
</dbReference>
<sequence>MDYLTDKGFSTRLSCRVVGLSRSSYQRARRQRAKRSGIPSADRYHLLREWMNEFADTHRRWGYRRGLVHARGAGFSVSRDVFRRLWCEENLRVFPRKQRKQVISHNPEPRKGAAEKPGEIWALDFQFDSDYTGRAFKICNVIDEFSRKHVTFSLARSISAADVVEMLDVAVLEHGCPKVLRMDNGPEFIAGKLRDWVDEQQLTQAFIPPGQPWHNGFVESFHNRMRDELLADNVFDDHTHAARMVAWWSQRYNQLHPHSSLGYLSSDAFVECWKKENLEVTS</sequence>
<organism evidence="2 3">
    <name type="scientific">Corynebacterium propinquum</name>
    <dbReference type="NCBI Taxonomy" id="43769"/>
    <lineage>
        <taxon>Bacteria</taxon>
        <taxon>Bacillati</taxon>
        <taxon>Actinomycetota</taxon>
        <taxon>Actinomycetes</taxon>
        <taxon>Mycobacteriales</taxon>
        <taxon>Corynebacteriaceae</taxon>
        <taxon>Corynebacterium</taxon>
    </lineage>
</organism>
<evidence type="ECO:0000313" key="3">
    <source>
        <dbReference type="Proteomes" id="UP001243856"/>
    </source>
</evidence>
<dbReference type="NCBIfam" id="NF033516">
    <property type="entry name" value="transpos_IS3"/>
    <property type="match status" value="1"/>
</dbReference>
<dbReference type="InterPro" id="IPR001584">
    <property type="entry name" value="Integrase_cat-core"/>
</dbReference>
<dbReference type="InterPro" id="IPR036397">
    <property type="entry name" value="RNaseH_sf"/>
</dbReference>
<accession>A0ABT7G3I3</accession>
<evidence type="ECO:0000313" key="2">
    <source>
        <dbReference type="EMBL" id="MDK4301091.1"/>
    </source>
</evidence>
<dbReference type="PROSITE" id="PS50994">
    <property type="entry name" value="INTEGRASE"/>
    <property type="match status" value="1"/>
</dbReference>
<dbReference type="SUPFAM" id="SSF53098">
    <property type="entry name" value="Ribonuclease H-like"/>
    <property type="match status" value="1"/>
</dbReference>
<dbReference type="PANTHER" id="PTHR47515">
    <property type="entry name" value="LOW CALCIUM RESPONSE LOCUS PROTEIN T"/>
    <property type="match status" value="1"/>
</dbReference>
<name>A0ABT7G3I3_9CORY</name>
<dbReference type="InterPro" id="IPR012337">
    <property type="entry name" value="RNaseH-like_sf"/>
</dbReference>
<reference evidence="2 3" key="1">
    <citation type="submission" date="2023-05" db="EMBL/GenBank/DDBJ databases">
        <title>Metabolic capabilities are highly conserved among human nasal-associated Corynebacterium species in pangenomic analyses.</title>
        <authorList>
            <person name="Tran T.H."/>
            <person name="Roberts A.Q."/>
            <person name="Escapa I.F."/>
            <person name="Gao W."/>
            <person name="Conlan S."/>
            <person name="Kong H."/>
            <person name="Segre J.A."/>
            <person name="Kelly M.S."/>
            <person name="Lemon K.P."/>
        </authorList>
    </citation>
    <scope>NUCLEOTIDE SEQUENCE [LARGE SCALE GENOMIC DNA]</scope>
    <source>
        <strain evidence="2 3">KPL2811</strain>
    </source>
</reference>
<evidence type="ECO:0000259" key="1">
    <source>
        <dbReference type="PROSITE" id="PS50994"/>
    </source>
</evidence>